<dbReference type="EMBL" id="CP071517">
    <property type="protein sequence ID" value="QSX75991.1"/>
    <property type="molecule type" value="Genomic_DNA"/>
</dbReference>
<organism evidence="2 3">
    <name type="scientific">Lysobacter arenosi</name>
    <dbReference type="NCBI Taxonomy" id="2795387"/>
    <lineage>
        <taxon>Bacteria</taxon>
        <taxon>Pseudomonadati</taxon>
        <taxon>Pseudomonadota</taxon>
        <taxon>Gammaproteobacteria</taxon>
        <taxon>Lysobacterales</taxon>
        <taxon>Lysobacteraceae</taxon>
        <taxon>Lysobacter</taxon>
    </lineage>
</organism>
<keyword evidence="1" id="KW-0812">Transmembrane</keyword>
<keyword evidence="3" id="KW-1185">Reference proteome</keyword>
<dbReference type="RefSeq" id="WP_200605353.1">
    <property type="nucleotide sequence ID" value="NZ_CP071517.1"/>
</dbReference>
<feature type="transmembrane region" description="Helical" evidence="1">
    <location>
        <begin position="12"/>
        <end position="36"/>
    </location>
</feature>
<evidence type="ECO:0000313" key="2">
    <source>
        <dbReference type="EMBL" id="QSX75991.1"/>
    </source>
</evidence>
<dbReference type="Pfam" id="PF07963">
    <property type="entry name" value="N_methyl"/>
    <property type="match status" value="1"/>
</dbReference>
<reference evidence="2 3" key="1">
    <citation type="submission" date="2021-02" db="EMBL/GenBank/DDBJ databases">
        <title>Lysobacter arenosi sp. nov., isolated from soil of gangwondo yeongwol, south Korea.</title>
        <authorList>
            <person name="Kim K.R."/>
            <person name="Kim K.H."/>
            <person name="Jeon C.O."/>
        </authorList>
    </citation>
    <scope>NUCLEOTIDE SEQUENCE [LARGE SCALE GENOMIC DNA]</scope>
    <source>
        <strain evidence="2 3">R7</strain>
    </source>
</reference>
<dbReference type="InterPro" id="IPR013362">
    <property type="entry name" value="Pilus_4_PilV"/>
</dbReference>
<gene>
    <name evidence="2" type="primary">pilV</name>
    <name evidence="2" type="ORF">HIV01_005670</name>
</gene>
<protein>
    <submittedName>
        <fullName evidence="2">Type IV pilus modification protein PilV</fullName>
    </submittedName>
</protein>
<dbReference type="NCBIfam" id="TIGR02532">
    <property type="entry name" value="IV_pilin_GFxxxE"/>
    <property type="match status" value="1"/>
</dbReference>
<keyword evidence="1" id="KW-1133">Transmembrane helix</keyword>
<keyword evidence="1" id="KW-0472">Membrane</keyword>
<evidence type="ECO:0000256" key="1">
    <source>
        <dbReference type="SAM" id="Phobius"/>
    </source>
</evidence>
<name>A0ABX7REZ4_9GAMM</name>
<dbReference type="InterPro" id="IPR012902">
    <property type="entry name" value="N_methyl_site"/>
</dbReference>
<dbReference type="Proteomes" id="UP000663400">
    <property type="component" value="Chromosome"/>
</dbReference>
<evidence type="ECO:0000313" key="3">
    <source>
        <dbReference type="Proteomes" id="UP000663400"/>
    </source>
</evidence>
<accession>A0ABX7REZ4</accession>
<proteinExistence type="predicted"/>
<sequence length="161" mass="16794">MRRASCSAGRQNGVGLIEVLVAVLVMAIGLLGIAALQATALRNSQSSLERSQAVVLSYAILDAMRANLTEARAGGYDMGMSCQAPPLARTDQRTAATLGRSERVAWIGLIKAELGPSGCGTVACTAVAGIEARECRVTVRWDDSRGTGGSGQQEMTTVVRL</sequence>
<dbReference type="NCBIfam" id="TIGR02523">
    <property type="entry name" value="type_IV_pilV"/>
    <property type="match status" value="1"/>
</dbReference>